<reference evidence="2 3" key="1">
    <citation type="submission" date="2021-01" db="EMBL/GenBank/DDBJ databases">
        <title>Belnapia mucosa sp. nov. and Belnapia arida sp. nov., isolated from the Tabernas Desert (Almeria, Spain).</title>
        <authorList>
            <person name="Molina-Menor E."/>
            <person name="Vidal-Verdu A."/>
            <person name="Calonge A."/>
            <person name="Satari L."/>
            <person name="Pereto J."/>
            <person name="Porcar M."/>
        </authorList>
    </citation>
    <scope>NUCLEOTIDE SEQUENCE [LARGE SCALE GENOMIC DNA]</scope>
    <source>
        <strain evidence="2 3">T18</strain>
    </source>
</reference>
<dbReference type="Proteomes" id="UP000660885">
    <property type="component" value="Unassembled WGS sequence"/>
</dbReference>
<sequence>MQRRHLLPLLAAVPFAPVPGRTQPTPADAWSPDRPIRFVVGFAPGGSTDTTARVVAQGITAGLGQPVMVENRTGAAGNIATEHVARSAPDGYTLVVASMGSQATNAALYRNLPFDVVRDFTPVSLIALSACLLVVHPSLPVRNVEELVARAKGNPGGLNCGIAGPGSSQHFAAALFEHRAGVRFTQPSYRGGAPAMADLVSGRLDLMFTPVVETIQQVRSGQVRALGTTRRDRSAQLSDIPAIAEALPGYAFNSWLGLFAPAGTPARAVERIAREVATALRTPQTRDRMEQLGYEPVGSTPEEFATFFRAELPRVAELVRISGASVD</sequence>
<evidence type="ECO:0000313" key="3">
    <source>
        <dbReference type="Proteomes" id="UP000660885"/>
    </source>
</evidence>
<dbReference type="PANTHER" id="PTHR42928">
    <property type="entry name" value="TRICARBOXYLATE-BINDING PROTEIN"/>
    <property type="match status" value="1"/>
</dbReference>
<organism evidence="2 3">
    <name type="scientific">Belnapia arida</name>
    <dbReference type="NCBI Taxonomy" id="2804533"/>
    <lineage>
        <taxon>Bacteria</taxon>
        <taxon>Pseudomonadati</taxon>
        <taxon>Pseudomonadota</taxon>
        <taxon>Alphaproteobacteria</taxon>
        <taxon>Acetobacterales</taxon>
        <taxon>Roseomonadaceae</taxon>
        <taxon>Belnapia</taxon>
    </lineage>
</organism>
<evidence type="ECO:0000256" key="1">
    <source>
        <dbReference type="ARBA" id="ARBA00006987"/>
    </source>
</evidence>
<dbReference type="SUPFAM" id="SSF53850">
    <property type="entry name" value="Periplasmic binding protein-like II"/>
    <property type="match status" value="1"/>
</dbReference>
<dbReference type="PANTHER" id="PTHR42928:SF5">
    <property type="entry name" value="BLR1237 PROTEIN"/>
    <property type="match status" value="1"/>
</dbReference>
<proteinExistence type="inferred from homology"/>
<dbReference type="RefSeq" id="WP_202832829.1">
    <property type="nucleotide sequence ID" value="NZ_JAETWB010000007.1"/>
</dbReference>
<protein>
    <submittedName>
        <fullName evidence="2">Tripartite tricarboxylate transporter substrate binding protein</fullName>
    </submittedName>
</protein>
<name>A0ABS1U8G4_9PROT</name>
<gene>
    <name evidence="2" type="ORF">JMJ56_16330</name>
</gene>
<comment type="similarity">
    <text evidence="1">Belongs to the UPF0065 (bug) family.</text>
</comment>
<comment type="caution">
    <text evidence="2">The sequence shown here is derived from an EMBL/GenBank/DDBJ whole genome shotgun (WGS) entry which is preliminary data.</text>
</comment>
<dbReference type="Gene3D" id="3.40.190.10">
    <property type="entry name" value="Periplasmic binding protein-like II"/>
    <property type="match status" value="1"/>
</dbReference>
<dbReference type="PIRSF" id="PIRSF017082">
    <property type="entry name" value="YflP"/>
    <property type="match status" value="1"/>
</dbReference>
<keyword evidence="3" id="KW-1185">Reference proteome</keyword>
<dbReference type="InterPro" id="IPR042100">
    <property type="entry name" value="Bug_dom1"/>
</dbReference>
<evidence type="ECO:0000313" key="2">
    <source>
        <dbReference type="EMBL" id="MBL6079586.1"/>
    </source>
</evidence>
<dbReference type="Gene3D" id="3.40.190.150">
    <property type="entry name" value="Bordetella uptake gene, domain 1"/>
    <property type="match status" value="1"/>
</dbReference>
<dbReference type="EMBL" id="JAETWB010000007">
    <property type="protein sequence ID" value="MBL6079586.1"/>
    <property type="molecule type" value="Genomic_DNA"/>
</dbReference>
<dbReference type="InterPro" id="IPR005064">
    <property type="entry name" value="BUG"/>
</dbReference>
<accession>A0ABS1U8G4</accession>
<dbReference type="CDD" id="cd13578">
    <property type="entry name" value="PBP2_Bug27"/>
    <property type="match status" value="1"/>
</dbReference>
<dbReference type="Pfam" id="PF03401">
    <property type="entry name" value="TctC"/>
    <property type="match status" value="1"/>
</dbReference>